<evidence type="ECO:0000313" key="2">
    <source>
        <dbReference type="EMBL" id="AGT11042.1"/>
    </source>
</evidence>
<name>S5Y0L9_PARAH</name>
<protein>
    <recommendedName>
        <fullName evidence="1">DUF4123 domain-containing protein</fullName>
    </recommendedName>
</protein>
<feature type="domain" description="DUF4123" evidence="1">
    <location>
        <begin position="48"/>
        <end position="173"/>
    </location>
</feature>
<dbReference type="HOGENOM" id="CLU_825962_0_0_5"/>
<dbReference type="PATRIC" id="fig|1367847.3.peg.4004"/>
<dbReference type="Proteomes" id="UP000015480">
    <property type="component" value="Plasmid pAMI4"/>
</dbReference>
<dbReference type="EMBL" id="CP006652">
    <property type="protein sequence ID" value="AGT11042.1"/>
    <property type="molecule type" value="Genomic_DNA"/>
</dbReference>
<dbReference type="KEGG" id="pami:JCM7686_pAMI4p356"/>
<evidence type="ECO:0000313" key="3">
    <source>
        <dbReference type="Proteomes" id="UP000015480"/>
    </source>
</evidence>
<keyword evidence="3" id="KW-1185">Reference proteome</keyword>
<keyword evidence="2" id="KW-0614">Plasmid</keyword>
<evidence type="ECO:0000259" key="1">
    <source>
        <dbReference type="Pfam" id="PF13503"/>
    </source>
</evidence>
<geneLocation type="plasmid" evidence="2 3">
    <name>pAMI4</name>
</geneLocation>
<reference evidence="2 3" key="1">
    <citation type="journal article" date="2014" name="BMC Genomics">
        <title>Architecture and functions of a multipartite genome of the methylotrophic bacterium Paracoccus aminophilus JCM 7686, containing primary and secondary chromids.</title>
        <authorList>
            <person name="Dziewit L."/>
            <person name="Czarnecki J."/>
            <person name="Wibberg D."/>
            <person name="Radlinska M."/>
            <person name="Mrozek P."/>
            <person name="Szymczak M."/>
            <person name="Schluter A."/>
            <person name="Puhler A."/>
            <person name="Bartosik D."/>
        </authorList>
    </citation>
    <scope>NUCLEOTIDE SEQUENCE [LARGE SCALE GENOMIC DNA]</scope>
    <source>
        <strain evidence="2">JCM 7686</strain>
        <plasmid evidence="3">Plasmid pAMI4</plasmid>
    </source>
</reference>
<dbReference type="InterPro" id="IPR025391">
    <property type="entry name" value="DUF4123"/>
</dbReference>
<accession>S5Y0L9</accession>
<sequence>MICGQVFVVRWFDDEVETIWLKNLTPSREGEIPDALAEHIFGGPQRTYAIFDIAMLREGLALIEAEPGYHGSLLEGDAARGLADVMPSLVELSPDARLTRKLFREVPGYDAALGTLHLWPANPALFIRSTFDPATLRNHLRRFLKPMDFKGQRRYLRLWNPSVAYDYLHNSSEVTPFLRLYLGLPGDNMILIARNGSAAVIARAVSPPRRDDRPILSQADLHALTFRVKRDFHEKLVNRVISRAQSRGYAFELARVGHVAGLVMAVMEDHEPGDVPKMKDHERLTLVLLMMHDDAAPVVLSGPVIRNKLLPWSTRVDVVAKSYLTGLRQIYGLEVV</sequence>
<organism evidence="2 3">
    <name type="scientific">Paracoccus aminophilus JCM 7686</name>
    <dbReference type="NCBI Taxonomy" id="1367847"/>
    <lineage>
        <taxon>Bacteria</taxon>
        <taxon>Pseudomonadati</taxon>
        <taxon>Pseudomonadota</taxon>
        <taxon>Alphaproteobacteria</taxon>
        <taxon>Rhodobacterales</taxon>
        <taxon>Paracoccaceae</taxon>
        <taxon>Paracoccus</taxon>
    </lineage>
</organism>
<gene>
    <name evidence="2" type="ORF">JCM7686_pAMI4p356</name>
</gene>
<proteinExistence type="predicted"/>
<dbReference type="Pfam" id="PF13503">
    <property type="entry name" value="DUF4123"/>
    <property type="match status" value="1"/>
</dbReference>
<dbReference type="AlphaFoldDB" id="S5Y0L9"/>